<dbReference type="AlphaFoldDB" id="A0A8X6L8E3"/>
<evidence type="ECO:0000256" key="10">
    <source>
        <dbReference type="RuleBase" id="RU000461"/>
    </source>
</evidence>
<dbReference type="Pfam" id="PF00067">
    <property type="entry name" value="p450"/>
    <property type="match status" value="1"/>
</dbReference>
<evidence type="ECO:0000256" key="2">
    <source>
        <dbReference type="ARBA" id="ARBA00004586"/>
    </source>
</evidence>
<evidence type="ECO:0000313" key="12">
    <source>
        <dbReference type="Proteomes" id="UP000887116"/>
    </source>
</evidence>
<reference evidence="11" key="1">
    <citation type="submission" date="2020-07" db="EMBL/GenBank/DDBJ databases">
        <title>Multicomponent nature underlies the extraordinary mechanical properties of spider dragline silk.</title>
        <authorList>
            <person name="Kono N."/>
            <person name="Nakamura H."/>
            <person name="Mori M."/>
            <person name="Yoshida Y."/>
            <person name="Ohtoshi R."/>
            <person name="Malay A.D."/>
            <person name="Moran D.A.P."/>
            <person name="Tomita M."/>
            <person name="Numata K."/>
            <person name="Arakawa K."/>
        </authorList>
    </citation>
    <scope>NUCLEOTIDE SEQUENCE</scope>
</reference>
<comment type="similarity">
    <text evidence="3 10">Belongs to the cytochrome P450 family.</text>
</comment>
<evidence type="ECO:0000256" key="6">
    <source>
        <dbReference type="ARBA" id="ARBA00023004"/>
    </source>
</evidence>
<dbReference type="GO" id="GO:0005506">
    <property type="term" value="F:iron ion binding"/>
    <property type="evidence" value="ECO:0007669"/>
    <property type="project" value="InterPro"/>
</dbReference>
<dbReference type="Proteomes" id="UP000887116">
    <property type="component" value="Unassembled WGS sequence"/>
</dbReference>
<accession>A0A8X6L8E3</accession>
<dbReference type="PANTHER" id="PTHR24291:SF189">
    <property type="entry name" value="CYTOCHROME P450 4C3-RELATED"/>
    <property type="match status" value="1"/>
</dbReference>
<evidence type="ECO:0000313" key="11">
    <source>
        <dbReference type="EMBL" id="GFQ97623.1"/>
    </source>
</evidence>
<dbReference type="SUPFAM" id="SSF48264">
    <property type="entry name" value="Cytochrome P450"/>
    <property type="match status" value="1"/>
</dbReference>
<dbReference type="GO" id="GO:0016705">
    <property type="term" value="F:oxidoreductase activity, acting on paired donors, with incorporation or reduction of molecular oxygen"/>
    <property type="evidence" value="ECO:0007669"/>
    <property type="project" value="InterPro"/>
</dbReference>
<keyword evidence="7 10" id="KW-0503">Monooxygenase</keyword>
<dbReference type="Gene3D" id="1.10.630.10">
    <property type="entry name" value="Cytochrome P450"/>
    <property type="match status" value="1"/>
</dbReference>
<evidence type="ECO:0000256" key="1">
    <source>
        <dbReference type="ARBA" id="ARBA00001971"/>
    </source>
</evidence>
<keyword evidence="4 9" id="KW-0349">Heme</keyword>
<dbReference type="InterPro" id="IPR017972">
    <property type="entry name" value="Cyt_P450_CS"/>
</dbReference>
<dbReference type="InterPro" id="IPR001128">
    <property type="entry name" value="Cyt_P450"/>
</dbReference>
<dbReference type="GO" id="GO:0005789">
    <property type="term" value="C:endoplasmic reticulum membrane"/>
    <property type="evidence" value="ECO:0007669"/>
    <property type="project" value="UniProtKB-SubCell"/>
</dbReference>
<comment type="caution">
    <text evidence="11">The sequence shown here is derived from an EMBL/GenBank/DDBJ whole genome shotgun (WGS) entry which is preliminary data.</text>
</comment>
<dbReference type="PRINTS" id="PR00463">
    <property type="entry name" value="EP450I"/>
</dbReference>
<sequence length="505" mass="58610">MVPLFFVALVLGFLVLIKYSLWRDHFSRQFPGMKPGFFNVFGDSASVLMYCVSSNSLPFLYWVMQFLTERTEQFQEQQLFYLWTSYQPHFCFVKAESVKQLLSKGTKALEKNWAYDYLKPLMGTGLVTSSVEKWKPRRKLLTPCFHADVLRGFLPVFNERSRKLVEHLRQETEKEFTNIDIPVTLTALDVVYETMLGTSIGALEKNSAFYITAMNRIVKIWEYVDIIFNLTSGKEEKRQVKVIEDFTKSVIQEKKKQYLSGKKDNEKRKRKAFMDMLLELHFENQELSEEDICEEVNTFVAAGYETVSLTMSWALYLIGLYPDVQAKIHEELDRIFGSDVDRDVTESDLNDLKYLDCVLKETLRVYTVAPIIGRILQEDTNICGYTIPKGTNCFILIYSLHNDKEVFPDPEKFDPDRFLPENFAKIPEYGYIPFSAGPRNCIGQKFGLMEMKTVLSFILRNYTIESLDSRDKVLPVIQVTLHPSTHIRIRIKPRMSGLECSRASS</sequence>
<dbReference type="GO" id="GO:0020037">
    <property type="term" value="F:heme binding"/>
    <property type="evidence" value="ECO:0007669"/>
    <property type="project" value="InterPro"/>
</dbReference>
<evidence type="ECO:0000256" key="8">
    <source>
        <dbReference type="ARBA" id="ARBA00023136"/>
    </source>
</evidence>
<dbReference type="OrthoDB" id="6410721at2759"/>
<dbReference type="InterPro" id="IPR036396">
    <property type="entry name" value="Cyt_P450_sf"/>
</dbReference>
<keyword evidence="10" id="KW-0560">Oxidoreductase</keyword>
<keyword evidence="9 10" id="KW-0479">Metal-binding</keyword>
<keyword evidence="12" id="KW-1185">Reference proteome</keyword>
<protein>
    <submittedName>
        <fullName evidence="11">Cytochrome P450 4V2</fullName>
    </submittedName>
</protein>
<gene>
    <name evidence="11" type="primary">Cyp4v2</name>
    <name evidence="11" type="ORF">TNCT_101382</name>
</gene>
<dbReference type="PROSITE" id="PS00086">
    <property type="entry name" value="CYTOCHROME_P450"/>
    <property type="match status" value="1"/>
</dbReference>
<evidence type="ECO:0000256" key="5">
    <source>
        <dbReference type="ARBA" id="ARBA00022824"/>
    </source>
</evidence>
<proteinExistence type="inferred from homology"/>
<keyword evidence="5" id="KW-0256">Endoplasmic reticulum</keyword>
<dbReference type="PANTHER" id="PTHR24291">
    <property type="entry name" value="CYTOCHROME P450 FAMILY 4"/>
    <property type="match status" value="1"/>
</dbReference>
<evidence type="ECO:0000256" key="3">
    <source>
        <dbReference type="ARBA" id="ARBA00010617"/>
    </source>
</evidence>
<dbReference type="PRINTS" id="PR00385">
    <property type="entry name" value="P450"/>
</dbReference>
<evidence type="ECO:0000256" key="7">
    <source>
        <dbReference type="ARBA" id="ARBA00023033"/>
    </source>
</evidence>
<keyword evidence="6 9" id="KW-0408">Iron</keyword>
<dbReference type="InterPro" id="IPR002401">
    <property type="entry name" value="Cyt_P450_E_grp-I"/>
</dbReference>
<dbReference type="InterPro" id="IPR050196">
    <property type="entry name" value="Cytochrome_P450_Monoox"/>
</dbReference>
<evidence type="ECO:0000256" key="4">
    <source>
        <dbReference type="ARBA" id="ARBA00022617"/>
    </source>
</evidence>
<dbReference type="EMBL" id="BMAO01004881">
    <property type="protein sequence ID" value="GFQ97623.1"/>
    <property type="molecule type" value="Genomic_DNA"/>
</dbReference>
<dbReference type="GO" id="GO:0004497">
    <property type="term" value="F:monooxygenase activity"/>
    <property type="evidence" value="ECO:0007669"/>
    <property type="project" value="UniProtKB-KW"/>
</dbReference>
<evidence type="ECO:0000256" key="9">
    <source>
        <dbReference type="PIRSR" id="PIRSR602401-1"/>
    </source>
</evidence>
<dbReference type="CDD" id="cd20628">
    <property type="entry name" value="CYP4"/>
    <property type="match status" value="1"/>
</dbReference>
<feature type="binding site" description="axial binding residue" evidence="9">
    <location>
        <position position="441"/>
    </location>
    <ligand>
        <name>heme</name>
        <dbReference type="ChEBI" id="CHEBI:30413"/>
    </ligand>
    <ligandPart>
        <name>Fe</name>
        <dbReference type="ChEBI" id="CHEBI:18248"/>
    </ligandPart>
</feature>
<comment type="cofactor">
    <cofactor evidence="1 9">
        <name>heme</name>
        <dbReference type="ChEBI" id="CHEBI:30413"/>
    </cofactor>
</comment>
<organism evidence="11 12">
    <name type="scientific">Trichonephila clavata</name>
    <name type="common">Joro spider</name>
    <name type="synonym">Nephila clavata</name>
    <dbReference type="NCBI Taxonomy" id="2740835"/>
    <lineage>
        <taxon>Eukaryota</taxon>
        <taxon>Metazoa</taxon>
        <taxon>Ecdysozoa</taxon>
        <taxon>Arthropoda</taxon>
        <taxon>Chelicerata</taxon>
        <taxon>Arachnida</taxon>
        <taxon>Araneae</taxon>
        <taxon>Araneomorphae</taxon>
        <taxon>Entelegynae</taxon>
        <taxon>Araneoidea</taxon>
        <taxon>Nephilidae</taxon>
        <taxon>Trichonephila</taxon>
    </lineage>
</organism>
<keyword evidence="8" id="KW-0472">Membrane</keyword>
<name>A0A8X6L8E3_TRICU</name>
<comment type="subcellular location">
    <subcellularLocation>
        <location evidence="2">Endoplasmic reticulum membrane</location>
    </subcellularLocation>
</comment>